<keyword evidence="2" id="KW-0677">Repeat</keyword>
<proteinExistence type="predicted"/>
<dbReference type="SMART" id="SM00191">
    <property type="entry name" value="Int_alpha"/>
    <property type="match status" value="5"/>
</dbReference>
<dbReference type="InterPro" id="IPR013519">
    <property type="entry name" value="Int_alpha_beta-p"/>
</dbReference>
<dbReference type="PANTHER" id="PTHR36220:SF1">
    <property type="entry name" value="GAMMA TUBULIN COMPLEX COMPONENT C-TERMINAL DOMAIN-CONTAINING PROTEIN"/>
    <property type="match status" value="1"/>
</dbReference>
<feature type="non-terminal residue" evidence="4">
    <location>
        <position position="1"/>
    </location>
</feature>
<evidence type="ECO:0000256" key="2">
    <source>
        <dbReference type="ARBA" id="ARBA00022737"/>
    </source>
</evidence>
<protein>
    <recommendedName>
        <fullName evidence="5">Integrin alpha beta-propellor repeat protein</fullName>
    </recommendedName>
</protein>
<name>A0A382QGF7_9ZZZZ</name>
<evidence type="ECO:0008006" key="5">
    <source>
        <dbReference type="Google" id="ProtNLM"/>
    </source>
</evidence>
<evidence type="ECO:0000256" key="3">
    <source>
        <dbReference type="ARBA" id="ARBA00023180"/>
    </source>
</evidence>
<dbReference type="InterPro" id="IPR028994">
    <property type="entry name" value="Integrin_alpha_N"/>
</dbReference>
<keyword evidence="3" id="KW-0325">Glycoprotein</keyword>
<evidence type="ECO:0000313" key="4">
    <source>
        <dbReference type="EMBL" id="SVC84087.1"/>
    </source>
</evidence>
<dbReference type="EMBL" id="UINC01114051">
    <property type="protein sequence ID" value="SVC84087.1"/>
    <property type="molecule type" value="Genomic_DNA"/>
</dbReference>
<dbReference type="PANTHER" id="PTHR36220">
    <property type="entry name" value="UNNAMED PRODUCT"/>
    <property type="match status" value="1"/>
</dbReference>
<sequence length="333" mass="33513">NQTLGDADNFGYSVSLDGNRLAVGARLDDGSGNSNTYSGAVYLYTFTDSSFSGAALAATIGYGYSGGKNINQSSLGGSDQFGSSVSLDGNRLAVGAPEGDGTNSSGNEGEVYLYTFSNSTFSGGALAGMIGEGYTGGKNINQTLSSDYFGWALSLDGNRLAVGAYYGDGASNNRDNSGEVYLYTFSNSTFSGGALAGMIGDGYSSGKNINQTLSNHDRFGAALSLDGNRLAVGAPDGDGSGNSSGSSGEVYLYTFTDSAFSGGALAGMIGHGYSGGKNVNQTLGGSDRFGYSVSLNGNRLAVGAPYGDGSGNSLSGSGDVYLYTFTDSAFSGG</sequence>
<evidence type="ECO:0000256" key="1">
    <source>
        <dbReference type="ARBA" id="ARBA00022729"/>
    </source>
</evidence>
<organism evidence="4">
    <name type="scientific">marine metagenome</name>
    <dbReference type="NCBI Taxonomy" id="408172"/>
    <lineage>
        <taxon>unclassified sequences</taxon>
        <taxon>metagenomes</taxon>
        <taxon>ecological metagenomes</taxon>
    </lineage>
</organism>
<keyword evidence="1" id="KW-0732">Signal</keyword>
<reference evidence="4" key="1">
    <citation type="submission" date="2018-05" db="EMBL/GenBank/DDBJ databases">
        <authorList>
            <person name="Lanie J.A."/>
            <person name="Ng W.-L."/>
            <person name="Kazmierczak K.M."/>
            <person name="Andrzejewski T.M."/>
            <person name="Davidsen T.M."/>
            <person name="Wayne K.J."/>
            <person name="Tettelin H."/>
            <person name="Glass J.I."/>
            <person name="Rusch D."/>
            <person name="Podicherti R."/>
            <person name="Tsui H.-C.T."/>
            <person name="Winkler M.E."/>
        </authorList>
    </citation>
    <scope>NUCLEOTIDE SEQUENCE</scope>
</reference>
<dbReference type="InterPro" id="IPR013517">
    <property type="entry name" value="FG-GAP"/>
</dbReference>
<gene>
    <name evidence="4" type="ORF">METZ01_LOCUS336941</name>
</gene>
<dbReference type="Pfam" id="PF14312">
    <property type="entry name" value="FG-GAP_2"/>
    <property type="match status" value="5"/>
</dbReference>
<accession>A0A382QGF7</accession>
<feature type="non-terminal residue" evidence="4">
    <location>
        <position position="333"/>
    </location>
</feature>
<dbReference type="Gene3D" id="2.130.10.130">
    <property type="entry name" value="Integrin alpha, N-terminal"/>
    <property type="match status" value="2"/>
</dbReference>
<dbReference type="AlphaFoldDB" id="A0A382QGF7"/>